<feature type="domain" description="ComEC/Rec2-related protein" evidence="2">
    <location>
        <begin position="148"/>
        <end position="376"/>
    </location>
</feature>
<keyword evidence="1" id="KW-0472">Membrane</keyword>
<dbReference type="InterPro" id="IPR004477">
    <property type="entry name" value="ComEC_N"/>
</dbReference>
<feature type="transmembrane region" description="Helical" evidence="1">
    <location>
        <begin position="12"/>
        <end position="34"/>
    </location>
</feature>
<keyword evidence="1" id="KW-1133">Transmembrane helix</keyword>
<evidence type="ECO:0000259" key="2">
    <source>
        <dbReference type="Pfam" id="PF03772"/>
    </source>
</evidence>
<evidence type="ECO:0000313" key="4">
    <source>
        <dbReference type="Proteomes" id="UP000502118"/>
    </source>
</evidence>
<feature type="transmembrane region" description="Helical" evidence="1">
    <location>
        <begin position="282"/>
        <end position="300"/>
    </location>
</feature>
<dbReference type="NCBIfam" id="TIGR00360">
    <property type="entry name" value="ComEC_N-term"/>
    <property type="match status" value="1"/>
</dbReference>
<sequence length="391" mass="47661">MIFINNWKNKKFWKIFCIFLTIFLLFFVLSFIIWNNINTINGNFRVEYIFKNGFTIRVANKKFFVYHLLNNKVDFVNIKSTIYKLNNNSNDYQFLKNLQIDFVLKNAQVDVSDNPIIFNFFQIIIQKNTEISQEFLNYFLFAKKLNIENIYQKIKNLNIVHLFVVSGYHFFIIYFILKKVLYKIKFINKVDDLLIITIFSFYIYLLNFNPPSIRVFVYFVVKIILIKILKLKLNNLEVFTIATLLNFSFYPNLVTSISFILSYGLSYIGLKMQKLNTRYKTIKFSFICYLFSMVVMSKINDQFNLFAFLFQYIFNFIMIFYYLYSLIFFWFVYLNNMIYYFLFELIEQANKISIYFNFFQLHLTFAFIFWIFTNLWIVKKYKITNFLNVQF</sequence>
<evidence type="ECO:0000256" key="1">
    <source>
        <dbReference type="SAM" id="Phobius"/>
    </source>
</evidence>
<dbReference type="EMBL" id="CP053097">
    <property type="protein sequence ID" value="QJR44092.1"/>
    <property type="molecule type" value="Genomic_DNA"/>
</dbReference>
<feature type="transmembrane region" description="Helical" evidence="1">
    <location>
        <begin position="354"/>
        <end position="377"/>
    </location>
</feature>
<proteinExistence type="predicted"/>
<dbReference type="KEGG" id="mmio:HLA92_01420"/>
<feature type="transmembrane region" description="Helical" evidence="1">
    <location>
        <begin position="159"/>
        <end position="177"/>
    </location>
</feature>
<protein>
    <recommendedName>
        <fullName evidence="2">ComEC/Rec2-related protein domain-containing protein</fullName>
    </recommendedName>
</protein>
<dbReference type="AlphaFoldDB" id="A0A6M4JGC0"/>
<gene>
    <name evidence="3" type="ORF">HLA92_01420</name>
</gene>
<feature type="transmembrane region" description="Helical" evidence="1">
    <location>
        <begin position="249"/>
        <end position="270"/>
    </location>
</feature>
<keyword evidence="1" id="KW-0812">Transmembrane</keyword>
<feature type="transmembrane region" description="Helical" evidence="1">
    <location>
        <begin position="189"/>
        <end position="206"/>
    </location>
</feature>
<reference evidence="3 4" key="1">
    <citation type="submission" date="2020-05" db="EMBL/GenBank/DDBJ databases">
        <title>Novel Mycoplasma species detected in Mirounga angustirostris (northern elephant seal) from the USA.</title>
        <authorList>
            <person name="Volokhov D.V."/>
        </authorList>
    </citation>
    <scope>NUCLEOTIDE SEQUENCE [LARGE SCALE GENOMIC DNA]</scope>
    <source>
        <strain evidence="3 4">Mirounga ES2806-NAS</strain>
    </source>
</reference>
<dbReference type="Pfam" id="PF03772">
    <property type="entry name" value="Competence"/>
    <property type="match status" value="1"/>
</dbReference>
<dbReference type="RefSeq" id="WP_171112810.1">
    <property type="nucleotide sequence ID" value="NZ_CP053097.1"/>
</dbReference>
<accession>A0A6M4JGC0</accession>
<evidence type="ECO:0000313" key="3">
    <source>
        <dbReference type="EMBL" id="QJR44092.1"/>
    </source>
</evidence>
<organism evidence="3 4">
    <name type="scientific">Mycoplasma miroungirhinis</name>
    <dbReference type="NCBI Taxonomy" id="754516"/>
    <lineage>
        <taxon>Bacteria</taxon>
        <taxon>Bacillati</taxon>
        <taxon>Mycoplasmatota</taxon>
        <taxon>Mollicutes</taxon>
        <taxon>Mycoplasmataceae</taxon>
        <taxon>Mycoplasma</taxon>
    </lineage>
</organism>
<keyword evidence="4" id="KW-1185">Reference proteome</keyword>
<dbReference type="Proteomes" id="UP000502118">
    <property type="component" value="Chromosome"/>
</dbReference>
<name>A0A6M4JGC0_9MOLU</name>
<feature type="transmembrane region" description="Helical" evidence="1">
    <location>
        <begin position="312"/>
        <end position="334"/>
    </location>
</feature>